<dbReference type="SMART" id="SM00595">
    <property type="entry name" value="MADF"/>
    <property type="match status" value="1"/>
</dbReference>
<feature type="region of interest" description="Disordered" evidence="2">
    <location>
        <begin position="137"/>
        <end position="159"/>
    </location>
</feature>
<dbReference type="KEGG" id="api:103309537"/>
<dbReference type="PROSITE" id="PS51031">
    <property type="entry name" value="BESS"/>
    <property type="match status" value="1"/>
</dbReference>
<dbReference type="PROSITE" id="PS50090">
    <property type="entry name" value="MYB_LIKE"/>
    <property type="match status" value="1"/>
</dbReference>
<dbReference type="CDD" id="cd00167">
    <property type="entry name" value="SANT"/>
    <property type="match status" value="1"/>
</dbReference>
<dbReference type="PANTHER" id="PTHR12243">
    <property type="entry name" value="MADF DOMAIN TRANSCRIPTION FACTOR"/>
    <property type="match status" value="1"/>
</dbReference>
<dbReference type="Pfam" id="PF10545">
    <property type="entry name" value="MADF_DNA_bdg"/>
    <property type="match status" value="1"/>
</dbReference>
<dbReference type="InterPro" id="IPR039353">
    <property type="entry name" value="TF_Adf1"/>
</dbReference>
<feature type="domain" description="BESS" evidence="5">
    <location>
        <begin position="192"/>
        <end position="231"/>
    </location>
</feature>
<dbReference type="PANTHER" id="PTHR12243:SF60">
    <property type="entry name" value="SI:CH211-15D5.12-RELATED"/>
    <property type="match status" value="1"/>
</dbReference>
<feature type="domain" description="Myb-like" evidence="3">
    <location>
        <begin position="1"/>
        <end position="62"/>
    </location>
</feature>
<evidence type="ECO:0000256" key="2">
    <source>
        <dbReference type="SAM" id="MobiDB-lite"/>
    </source>
</evidence>
<dbReference type="OrthoDB" id="6628836at2759"/>
<evidence type="ECO:0000259" key="3">
    <source>
        <dbReference type="PROSITE" id="PS50090"/>
    </source>
</evidence>
<reference evidence="6" key="2">
    <citation type="submission" date="2022-06" db="UniProtKB">
        <authorList>
            <consortium name="EnsemblMetazoa"/>
        </authorList>
    </citation>
    <scope>IDENTIFICATION</scope>
</reference>
<name>A0A8R2F8X9_ACYPI</name>
<evidence type="ECO:0000313" key="7">
    <source>
        <dbReference type="Proteomes" id="UP000007819"/>
    </source>
</evidence>
<dbReference type="Proteomes" id="UP000007819">
    <property type="component" value="Chromosome A2"/>
</dbReference>
<proteinExistence type="predicted"/>
<evidence type="ECO:0000256" key="1">
    <source>
        <dbReference type="PROSITE-ProRule" id="PRU00371"/>
    </source>
</evidence>
<keyword evidence="7" id="KW-1185">Reference proteome</keyword>
<sequence>MNFSRDDESKLCELISNYPALYDHGLTDFKDATLKDNIWKEIASSFIGKTDEDCKKRWRSIRDHYKRLKREGKLGTGSAARRTKIWPLLTNLSFLTHVSEERRSLSNIPNIEQEDEDVNITDNDDDNLTENQNIMESSTSLNDSHQTVHSPPTTSKTKKTKFDRVSDLLIENKDARIKLIETLNNKKMYCEEDDIDTFYKSIAMSVKRLPPSLRAEAKMQHLQILSNLEMKNIQNEHQQLAYSQPPRQIDNATIQTFNPTSFESYPPAAHQQQGYYQL</sequence>
<dbReference type="Gene3D" id="1.10.10.60">
    <property type="entry name" value="Homeodomain-like"/>
    <property type="match status" value="1"/>
</dbReference>
<evidence type="ECO:0000259" key="4">
    <source>
        <dbReference type="PROSITE" id="PS51029"/>
    </source>
</evidence>
<dbReference type="GO" id="GO:0006357">
    <property type="term" value="P:regulation of transcription by RNA polymerase II"/>
    <property type="evidence" value="ECO:0007669"/>
    <property type="project" value="TreeGrafter"/>
</dbReference>
<dbReference type="GO" id="GO:0005634">
    <property type="term" value="C:nucleus"/>
    <property type="evidence" value="ECO:0007669"/>
    <property type="project" value="UniProtKB-SubCell"/>
</dbReference>
<dbReference type="AlphaFoldDB" id="A0A8R2F8X9"/>
<dbReference type="GO" id="GO:0003677">
    <property type="term" value="F:DNA binding"/>
    <property type="evidence" value="ECO:0007669"/>
    <property type="project" value="InterPro"/>
</dbReference>
<feature type="compositionally biased region" description="Polar residues" evidence="2">
    <location>
        <begin position="137"/>
        <end position="149"/>
    </location>
</feature>
<feature type="domain" description="MADF" evidence="4">
    <location>
        <begin position="10"/>
        <end position="100"/>
    </location>
</feature>
<comment type="subcellular location">
    <subcellularLocation>
        <location evidence="1">Nucleus</location>
    </subcellularLocation>
</comment>
<dbReference type="PROSITE" id="PS51029">
    <property type="entry name" value="MADF"/>
    <property type="match status" value="1"/>
</dbReference>
<protein>
    <submittedName>
        <fullName evidence="6">Uncharacterized protein</fullName>
    </submittedName>
</protein>
<evidence type="ECO:0000259" key="5">
    <source>
        <dbReference type="PROSITE" id="PS51031"/>
    </source>
</evidence>
<dbReference type="GeneID" id="103309537"/>
<dbReference type="RefSeq" id="XP_008183394.1">
    <property type="nucleotide sequence ID" value="XM_008185172.1"/>
</dbReference>
<dbReference type="InterPro" id="IPR006578">
    <property type="entry name" value="MADF-dom"/>
</dbReference>
<organism evidence="6 7">
    <name type="scientific">Acyrthosiphon pisum</name>
    <name type="common">Pea aphid</name>
    <dbReference type="NCBI Taxonomy" id="7029"/>
    <lineage>
        <taxon>Eukaryota</taxon>
        <taxon>Metazoa</taxon>
        <taxon>Ecdysozoa</taxon>
        <taxon>Arthropoda</taxon>
        <taxon>Hexapoda</taxon>
        <taxon>Insecta</taxon>
        <taxon>Pterygota</taxon>
        <taxon>Neoptera</taxon>
        <taxon>Paraneoptera</taxon>
        <taxon>Hemiptera</taxon>
        <taxon>Sternorrhyncha</taxon>
        <taxon>Aphidomorpha</taxon>
        <taxon>Aphidoidea</taxon>
        <taxon>Aphididae</taxon>
        <taxon>Macrosiphini</taxon>
        <taxon>Acyrthosiphon</taxon>
    </lineage>
</organism>
<reference evidence="7" key="1">
    <citation type="submission" date="2010-06" db="EMBL/GenBank/DDBJ databases">
        <authorList>
            <person name="Jiang H."/>
            <person name="Abraham K."/>
            <person name="Ali S."/>
            <person name="Alsbrooks S.L."/>
            <person name="Anim B.N."/>
            <person name="Anosike U.S."/>
            <person name="Attaway T."/>
            <person name="Bandaranaike D.P."/>
            <person name="Battles P.K."/>
            <person name="Bell S.N."/>
            <person name="Bell A.V."/>
            <person name="Beltran B."/>
            <person name="Bickham C."/>
            <person name="Bustamante Y."/>
            <person name="Caleb T."/>
            <person name="Canada A."/>
            <person name="Cardenas V."/>
            <person name="Carter K."/>
            <person name="Chacko J."/>
            <person name="Chandrabose M.N."/>
            <person name="Chavez D."/>
            <person name="Chavez A."/>
            <person name="Chen L."/>
            <person name="Chu H.-S."/>
            <person name="Claassen K.J."/>
            <person name="Cockrell R."/>
            <person name="Collins M."/>
            <person name="Cooper J.A."/>
            <person name="Cree A."/>
            <person name="Curry S.M."/>
            <person name="Da Y."/>
            <person name="Dao M.D."/>
            <person name="Das B."/>
            <person name="Davila M.-L."/>
            <person name="Davy-Carroll L."/>
            <person name="Denson S."/>
            <person name="Dinh H."/>
            <person name="Ebong V.E."/>
            <person name="Edwards J.R."/>
            <person name="Egan A."/>
            <person name="El-Daye J."/>
            <person name="Escobedo L."/>
            <person name="Fernandez S."/>
            <person name="Fernando P.R."/>
            <person name="Flagg N."/>
            <person name="Forbes L.D."/>
            <person name="Fowler R.G."/>
            <person name="Fu Q."/>
            <person name="Gabisi R.A."/>
            <person name="Ganer J."/>
            <person name="Garbino Pronczuk A."/>
            <person name="Garcia R.M."/>
            <person name="Garner T."/>
            <person name="Garrett T.E."/>
            <person name="Gonzalez D.A."/>
            <person name="Hamid H."/>
            <person name="Hawkins E.S."/>
            <person name="Hirani K."/>
            <person name="Hogues M.E."/>
            <person name="Hollins B."/>
            <person name="Hsiao C.-H."/>
            <person name="Jabil R."/>
            <person name="James M.L."/>
            <person name="Jhangiani S.N."/>
            <person name="Johnson B."/>
            <person name="Johnson Q."/>
            <person name="Joshi V."/>
            <person name="Kalu J.B."/>
            <person name="Kam C."/>
            <person name="Kashfia A."/>
            <person name="Keebler J."/>
            <person name="Kisamo H."/>
            <person name="Kovar C.L."/>
            <person name="Lago L.A."/>
            <person name="Lai C.-Y."/>
            <person name="Laidlaw J."/>
            <person name="Lara F."/>
            <person name="Le T.-K."/>
            <person name="Lee S.L."/>
            <person name="Legall F.H."/>
            <person name="Lemon S.J."/>
            <person name="Lewis L.R."/>
            <person name="Li B."/>
            <person name="Liu Y."/>
            <person name="Liu Y.-S."/>
            <person name="Lopez J."/>
            <person name="Lozado R.J."/>
            <person name="Lu J."/>
            <person name="Madu R.C."/>
            <person name="Maheshwari M."/>
            <person name="Maheshwari R."/>
            <person name="Malloy K."/>
            <person name="Martinez E."/>
            <person name="Mathew T."/>
            <person name="Mercado I.C."/>
            <person name="Mercado C."/>
            <person name="Meyer B."/>
            <person name="Montgomery K."/>
            <person name="Morgan M.B."/>
            <person name="Munidasa M."/>
            <person name="Nazareth L.V."/>
            <person name="Nelson J."/>
            <person name="Ng B.M."/>
            <person name="Nguyen N.B."/>
            <person name="Nguyen P.Q."/>
            <person name="Nguyen T."/>
            <person name="Obregon M."/>
            <person name="Okwuonu G.O."/>
            <person name="Onwere C.G."/>
            <person name="Orozco G."/>
            <person name="Parra A."/>
            <person name="Patel S."/>
            <person name="Patil S."/>
            <person name="Perez A."/>
            <person name="Perez Y."/>
            <person name="Pham C."/>
            <person name="Primus E.L."/>
            <person name="Pu L.-L."/>
            <person name="Puazo M."/>
            <person name="Qin X."/>
            <person name="Quiroz J.B."/>
            <person name="Reese J."/>
            <person name="Richards S."/>
            <person name="Rives C.M."/>
            <person name="Robberts R."/>
            <person name="Ruiz S.J."/>
            <person name="Ruiz M.J."/>
            <person name="Santibanez J."/>
            <person name="Schneider B.W."/>
            <person name="Sisson I."/>
            <person name="Smith M."/>
            <person name="Sodergren E."/>
            <person name="Song X.-Z."/>
            <person name="Song B.B."/>
            <person name="Summersgill H."/>
            <person name="Thelus R."/>
            <person name="Thornton R.D."/>
            <person name="Trejos Z.Y."/>
            <person name="Usmani K."/>
            <person name="Vattathil S."/>
            <person name="Villasana D."/>
            <person name="Walker D.L."/>
            <person name="Wang S."/>
            <person name="Wang K."/>
            <person name="White C.S."/>
            <person name="Williams A.C."/>
            <person name="Williamson J."/>
            <person name="Wilson K."/>
            <person name="Woghiren I.O."/>
            <person name="Woodworth J.R."/>
            <person name="Worley K.C."/>
            <person name="Wright R.A."/>
            <person name="Wu W."/>
            <person name="Young L."/>
            <person name="Zhang L."/>
            <person name="Zhang J."/>
            <person name="Zhu Y."/>
            <person name="Muzny D.M."/>
            <person name="Weinstock G."/>
            <person name="Gibbs R.A."/>
        </authorList>
    </citation>
    <scope>NUCLEOTIDE SEQUENCE [LARGE SCALE GENOMIC DNA]</scope>
    <source>
        <strain evidence="7">LSR1</strain>
    </source>
</reference>
<evidence type="ECO:0000313" key="6">
    <source>
        <dbReference type="EnsemblMetazoa" id="XP_008183394.1"/>
    </source>
</evidence>
<dbReference type="GO" id="GO:0005667">
    <property type="term" value="C:transcription regulator complex"/>
    <property type="evidence" value="ECO:0007669"/>
    <property type="project" value="TreeGrafter"/>
</dbReference>
<dbReference type="EnsemblMetazoa" id="XM_008185172.1">
    <property type="protein sequence ID" value="XP_008183394.1"/>
    <property type="gene ID" value="LOC103309537"/>
</dbReference>
<dbReference type="InterPro" id="IPR001005">
    <property type="entry name" value="SANT/Myb"/>
</dbReference>
<accession>A0A8R2F8X9</accession>
<dbReference type="InterPro" id="IPR004210">
    <property type="entry name" value="BESS_motif"/>
</dbReference>
<keyword evidence="1" id="KW-0539">Nucleus</keyword>